<evidence type="ECO:0000313" key="5">
    <source>
        <dbReference type="Proteomes" id="UP001054902"/>
    </source>
</evidence>
<gene>
    <name evidence="4" type="ORF">CTEN210_13551</name>
</gene>
<dbReference type="GO" id="GO:0008320">
    <property type="term" value="F:protein transmembrane transporter activity"/>
    <property type="evidence" value="ECO:0007669"/>
    <property type="project" value="TreeGrafter"/>
</dbReference>
<feature type="transmembrane region" description="Helical" evidence="2">
    <location>
        <begin position="12"/>
        <end position="32"/>
    </location>
</feature>
<evidence type="ECO:0000313" key="4">
    <source>
        <dbReference type="EMBL" id="GFH57075.1"/>
    </source>
</evidence>
<dbReference type="PROSITE" id="PS50076">
    <property type="entry name" value="DNAJ_2"/>
    <property type="match status" value="1"/>
</dbReference>
<dbReference type="GO" id="GO:0006620">
    <property type="term" value="P:post-translational protein targeting to endoplasmic reticulum membrane"/>
    <property type="evidence" value="ECO:0007669"/>
    <property type="project" value="TreeGrafter"/>
</dbReference>
<accession>A0AAD3D5E1</accession>
<keyword evidence="2" id="KW-1133">Transmembrane helix</keyword>
<dbReference type="SMART" id="SM00271">
    <property type="entry name" value="DnaJ"/>
    <property type="match status" value="1"/>
</dbReference>
<dbReference type="AlphaFoldDB" id="A0AAD3D5E1"/>
<dbReference type="InterPro" id="IPR035892">
    <property type="entry name" value="C2_domain_sf"/>
</dbReference>
<evidence type="ECO:0000256" key="1">
    <source>
        <dbReference type="SAM" id="MobiDB-lite"/>
    </source>
</evidence>
<dbReference type="PANTHER" id="PTHR24075:SF0">
    <property type="entry name" value="TRANSLOCATION PROTEIN SEC63 HOMOLOG"/>
    <property type="match status" value="1"/>
</dbReference>
<dbReference type="SUPFAM" id="SSF46565">
    <property type="entry name" value="Chaperone J-domain"/>
    <property type="match status" value="1"/>
</dbReference>
<dbReference type="GO" id="GO:0031207">
    <property type="term" value="C:Sec62/Sec63 complex"/>
    <property type="evidence" value="ECO:0007669"/>
    <property type="project" value="TreeGrafter"/>
</dbReference>
<name>A0AAD3D5E1_9STRA</name>
<dbReference type="GO" id="GO:0006614">
    <property type="term" value="P:SRP-dependent cotranslational protein targeting to membrane"/>
    <property type="evidence" value="ECO:0007669"/>
    <property type="project" value="TreeGrafter"/>
</dbReference>
<feature type="transmembrane region" description="Helical" evidence="2">
    <location>
        <begin position="60"/>
        <end position="77"/>
    </location>
</feature>
<dbReference type="Gene3D" id="1.10.287.110">
    <property type="entry name" value="DnaJ domain"/>
    <property type="match status" value="1"/>
</dbReference>
<keyword evidence="5" id="KW-1185">Reference proteome</keyword>
<dbReference type="PANTHER" id="PTHR24075">
    <property type="entry name" value="SEC63 DOMAIN-CONTAINING"/>
    <property type="match status" value="1"/>
</dbReference>
<dbReference type="InterPro" id="IPR036869">
    <property type="entry name" value="J_dom_sf"/>
</dbReference>
<keyword evidence="2" id="KW-0812">Transmembrane</keyword>
<proteinExistence type="predicted"/>
<organism evidence="4 5">
    <name type="scientific">Chaetoceros tenuissimus</name>
    <dbReference type="NCBI Taxonomy" id="426638"/>
    <lineage>
        <taxon>Eukaryota</taxon>
        <taxon>Sar</taxon>
        <taxon>Stramenopiles</taxon>
        <taxon>Ochrophyta</taxon>
        <taxon>Bacillariophyta</taxon>
        <taxon>Coscinodiscophyceae</taxon>
        <taxon>Chaetocerotophycidae</taxon>
        <taxon>Chaetocerotales</taxon>
        <taxon>Chaetocerotaceae</taxon>
        <taxon>Chaetoceros</taxon>
    </lineage>
</organism>
<dbReference type="Proteomes" id="UP001054902">
    <property type="component" value="Unassembled WGS sequence"/>
</dbReference>
<evidence type="ECO:0000256" key="2">
    <source>
        <dbReference type="SAM" id="Phobius"/>
    </source>
</evidence>
<keyword evidence="2" id="KW-0472">Membrane</keyword>
<sequence length="683" mass="75936">MTSSSTEEVPYYLMPMAALCGSFAVFGSIKAIHQIYKNLTFDSKKTPTAIPPSPLLSKQFITLLLSVIVSIFSYGYICATVNNSIASLDIFDPFEILNIASAANSTEVKSAYRTLSKLHHPDKGGDSQTFQKINLAYKALSDATAKKNWELYGHPDGKQTQTLSFALPDWLLHPTGNVALMLVVMYLAMFAGIIYYLISFLKKEDKKAKKSMMDNSVAQSDIAYLATHLRPDSSHYDVLFYIATCPESLEVTEMAMEKGEELKQARLEYLGLSKKKEEPSGDFNFDDDGWADDDENEDAAAAKAAKEEKEKLAKQVAAASGKDEIAKNIKIEGVDDGVLGQAWVEKSLQKMGQWPPKFGDSCTIGNMTFSLKGKGTVSALEHPAVRRNLCMTLGRLNAQALNTHPELLEAGKKTLIDPTYFRSTMEYRQRTGLLLEAALRVAGSARSYRLYKTIVECVAMFKIGTTSVSDEKTLAWFKDVMTKTYGGEEGIPRVKVSELNIETPDEDEIATEDTCKLSIDIERPHAEAFTKQKIAMAQKQGIPPQIALQTFREGWWILIRCEKLDGPAPVDNEHITKNPILAALDNGSKSKFMAEVEGNRLVNAWPFIVSNITQKTGKVNVTFRAPSAPGKYKFYIDVKSQEFLGVDQTFSIEKEIIDKALLERKEEEEAEGEAEDEEPKKTK</sequence>
<feature type="transmembrane region" description="Helical" evidence="2">
    <location>
        <begin position="178"/>
        <end position="201"/>
    </location>
</feature>
<comment type="caution">
    <text evidence="4">The sequence shown here is derived from an EMBL/GenBank/DDBJ whole genome shotgun (WGS) entry which is preliminary data.</text>
</comment>
<dbReference type="Pfam" id="PF00226">
    <property type="entry name" value="DnaJ"/>
    <property type="match status" value="1"/>
</dbReference>
<dbReference type="CDD" id="cd06257">
    <property type="entry name" value="DnaJ"/>
    <property type="match status" value="1"/>
</dbReference>
<feature type="domain" description="J" evidence="3">
    <location>
        <begin position="92"/>
        <end position="153"/>
    </location>
</feature>
<dbReference type="Gene3D" id="2.60.40.150">
    <property type="entry name" value="C2 domain"/>
    <property type="match status" value="1"/>
</dbReference>
<feature type="compositionally biased region" description="Acidic residues" evidence="1">
    <location>
        <begin position="668"/>
        <end position="677"/>
    </location>
</feature>
<protein>
    <recommendedName>
        <fullName evidence="3">J domain-containing protein</fullName>
    </recommendedName>
</protein>
<dbReference type="EMBL" id="BLLK01000057">
    <property type="protein sequence ID" value="GFH57075.1"/>
    <property type="molecule type" value="Genomic_DNA"/>
</dbReference>
<feature type="region of interest" description="Disordered" evidence="1">
    <location>
        <begin position="663"/>
        <end position="683"/>
    </location>
</feature>
<evidence type="ECO:0000259" key="3">
    <source>
        <dbReference type="PROSITE" id="PS50076"/>
    </source>
</evidence>
<reference evidence="4 5" key="1">
    <citation type="journal article" date="2021" name="Sci. Rep.">
        <title>The genome of the diatom Chaetoceros tenuissimus carries an ancient integrated fragment of an extant virus.</title>
        <authorList>
            <person name="Hongo Y."/>
            <person name="Kimura K."/>
            <person name="Takaki Y."/>
            <person name="Yoshida Y."/>
            <person name="Baba S."/>
            <person name="Kobayashi G."/>
            <person name="Nagasaki K."/>
            <person name="Hano T."/>
            <person name="Tomaru Y."/>
        </authorList>
    </citation>
    <scope>NUCLEOTIDE SEQUENCE [LARGE SCALE GENOMIC DNA]</scope>
    <source>
        <strain evidence="4 5">NIES-3715</strain>
    </source>
</reference>
<dbReference type="InterPro" id="IPR001623">
    <property type="entry name" value="DnaJ_domain"/>
</dbReference>
<dbReference type="GO" id="GO:0003723">
    <property type="term" value="F:RNA binding"/>
    <property type="evidence" value="ECO:0007669"/>
    <property type="project" value="TreeGrafter"/>
</dbReference>